<keyword evidence="1" id="KW-0812">Transmembrane</keyword>
<feature type="transmembrane region" description="Helical" evidence="1">
    <location>
        <begin position="117"/>
        <end position="134"/>
    </location>
</feature>
<feature type="transmembrane region" description="Helical" evidence="1">
    <location>
        <begin position="183"/>
        <end position="207"/>
    </location>
</feature>
<feature type="transmembrane region" description="Helical" evidence="1">
    <location>
        <begin position="154"/>
        <end position="176"/>
    </location>
</feature>
<dbReference type="Gene3D" id="1.20.144.10">
    <property type="entry name" value="Phosphatidic acid phosphatase type 2/haloperoxidase"/>
    <property type="match status" value="2"/>
</dbReference>
<dbReference type="STRING" id="1173022.Cri9333_3153"/>
<evidence type="ECO:0000256" key="1">
    <source>
        <dbReference type="SAM" id="Phobius"/>
    </source>
</evidence>
<name>K9W194_9CYAN</name>
<dbReference type="KEGG" id="cep:Cri9333_3153"/>
<evidence type="ECO:0000313" key="4">
    <source>
        <dbReference type="Proteomes" id="UP000010472"/>
    </source>
</evidence>
<evidence type="ECO:0000259" key="2">
    <source>
        <dbReference type="SMART" id="SM00014"/>
    </source>
</evidence>
<gene>
    <name evidence="3" type="ORF">Cri9333_3153</name>
</gene>
<dbReference type="RefSeq" id="WP_015204098.1">
    <property type="nucleotide sequence ID" value="NC_019753.1"/>
</dbReference>
<keyword evidence="1" id="KW-1133">Transmembrane helix</keyword>
<dbReference type="CDD" id="cd03392">
    <property type="entry name" value="PAP2_like_2"/>
    <property type="match status" value="1"/>
</dbReference>
<dbReference type="PANTHER" id="PTHR14969">
    <property type="entry name" value="SPHINGOSINE-1-PHOSPHATE PHOSPHOHYDROLASE"/>
    <property type="match status" value="1"/>
</dbReference>
<sequence>MRQLFQQMISAMPLWVRSLFTRATSLQLLPILVTIRIGGLVLAGLAMWGFAEIADQVLEQESHSMDTAILLLLKSWHTPFLERVMLSFTFVGEPSSLLVVSVLIGIWLLIERRYKEATTIVIAAAGGGALNYWLKELFARSRPQLWERVVDVQHYSFPSGHAMVSMVVYGIIGYLLSTHFPRWSGLIISSTLLLVVGIGFSRLYFGVHWPTDVIAGFAAGLVWLIACILSLEIWHEFRDEQSRLKDKSLLPSSPAETLL</sequence>
<dbReference type="PATRIC" id="fig|1173022.3.peg.3410"/>
<dbReference type="HOGENOM" id="CLU_072573_3_0_3"/>
<dbReference type="eggNOG" id="COG0671">
    <property type="taxonomic scope" value="Bacteria"/>
</dbReference>
<dbReference type="InterPro" id="IPR000326">
    <property type="entry name" value="PAP2/HPO"/>
</dbReference>
<dbReference type="SUPFAM" id="SSF48317">
    <property type="entry name" value="Acid phosphatase/Vanadium-dependent haloperoxidase"/>
    <property type="match status" value="1"/>
</dbReference>
<feature type="domain" description="Phosphatidic acid phosphatase type 2/haloperoxidase" evidence="2">
    <location>
        <begin position="117"/>
        <end position="228"/>
    </location>
</feature>
<organism evidence="3 4">
    <name type="scientific">Crinalium epipsammum PCC 9333</name>
    <dbReference type="NCBI Taxonomy" id="1173022"/>
    <lineage>
        <taxon>Bacteria</taxon>
        <taxon>Bacillati</taxon>
        <taxon>Cyanobacteriota</taxon>
        <taxon>Cyanophyceae</taxon>
        <taxon>Gomontiellales</taxon>
        <taxon>Gomontiellaceae</taxon>
        <taxon>Crinalium</taxon>
    </lineage>
</organism>
<keyword evidence="4" id="KW-1185">Reference proteome</keyword>
<dbReference type="PANTHER" id="PTHR14969:SF13">
    <property type="entry name" value="AT30094P"/>
    <property type="match status" value="1"/>
</dbReference>
<reference evidence="3 4" key="1">
    <citation type="submission" date="2012-06" db="EMBL/GenBank/DDBJ databases">
        <title>Finished chromosome of genome of Crinalium epipsammum PCC 9333.</title>
        <authorList>
            <consortium name="US DOE Joint Genome Institute"/>
            <person name="Gugger M."/>
            <person name="Coursin T."/>
            <person name="Rippka R."/>
            <person name="Tandeau De Marsac N."/>
            <person name="Huntemann M."/>
            <person name="Wei C.-L."/>
            <person name="Han J."/>
            <person name="Detter J.C."/>
            <person name="Han C."/>
            <person name="Tapia R."/>
            <person name="Davenport K."/>
            <person name="Daligault H."/>
            <person name="Erkkila T."/>
            <person name="Gu W."/>
            <person name="Munk A.C.C."/>
            <person name="Teshima H."/>
            <person name="Xu Y."/>
            <person name="Chain P."/>
            <person name="Chen A."/>
            <person name="Krypides N."/>
            <person name="Mavromatis K."/>
            <person name="Markowitz V."/>
            <person name="Szeto E."/>
            <person name="Ivanova N."/>
            <person name="Mikhailova N."/>
            <person name="Ovchinnikova G."/>
            <person name="Pagani I."/>
            <person name="Pati A."/>
            <person name="Goodwin L."/>
            <person name="Peters L."/>
            <person name="Pitluck S."/>
            <person name="Woyke T."/>
            <person name="Kerfeld C."/>
        </authorList>
    </citation>
    <scope>NUCLEOTIDE SEQUENCE [LARGE SCALE GENOMIC DNA]</scope>
    <source>
        <strain evidence="3 4">PCC 9333</strain>
    </source>
</reference>
<dbReference type="InterPro" id="IPR036938">
    <property type="entry name" value="PAP2/HPO_sf"/>
</dbReference>
<dbReference type="EMBL" id="CP003620">
    <property type="protein sequence ID" value="AFZ13991.1"/>
    <property type="molecule type" value="Genomic_DNA"/>
</dbReference>
<dbReference type="Proteomes" id="UP000010472">
    <property type="component" value="Chromosome"/>
</dbReference>
<feature type="transmembrane region" description="Helical" evidence="1">
    <location>
        <begin position="84"/>
        <end position="110"/>
    </location>
</feature>
<evidence type="ECO:0000313" key="3">
    <source>
        <dbReference type="EMBL" id="AFZ13991.1"/>
    </source>
</evidence>
<keyword evidence="1" id="KW-0472">Membrane</keyword>
<protein>
    <submittedName>
        <fullName evidence="3">Phosphoesterase PA-phosphatase related protein</fullName>
    </submittedName>
</protein>
<proteinExistence type="predicted"/>
<dbReference type="AlphaFoldDB" id="K9W194"/>
<dbReference type="Pfam" id="PF01569">
    <property type="entry name" value="PAP2"/>
    <property type="match status" value="1"/>
</dbReference>
<feature type="transmembrane region" description="Helical" evidence="1">
    <location>
        <begin position="213"/>
        <end position="234"/>
    </location>
</feature>
<accession>K9W194</accession>
<dbReference type="SMART" id="SM00014">
    <property type="entry name" value="acidPPc"/>
    <property type="match status" value="1"/>
</dbReference>
<feature type="transmembrane region" description="Helical" evidence="1">
    <location>
        <begin position="28"/>
        <end position="51"/>
    </location>
</feature>